<keyword evidence="2" id="KW-1185">Reference proteome</keyword>
<dbReference type="KEGG" id="aluc:AKAW2_11976S"/>
<accession>A0A7R7W236</accession>
<reference evidence="1" key="2">
    <citation type="submission" date="2021-02" db="EMBL/GenBank/DDBJ databases">
        <title>Aspergillus luchuensis mut. kawachii IFO 4304 genome sequence.</title>
        <authorList>
            <person name="Mori K."/>
            <person name="Kadooka C."/>
            <person name="Goto M."/>
            <person name="Futagami T."/>
        </authorList>
    </citation>
    <scope>NUCLEOTIDE SEQUENCE</scope>
    <source>
        <strain evidence="1">IFO 4308</strain>
    </source>
</reference>
<reference evidence="1" key="1">
    <citation type="submission" date="2021-01" db="EMBL/GenBank/DDBJ databases">
        <authorList>
            <consortium name="Aspergillus luchuensis mut. kawachii IFO 4304 genome sequencing consortium"/>
            <person name="Kazuki M."/>
            <person name="Futagami T."/>
        </authorList>
    </citation>
    <scope>NUCLEOTIDE SEQUENCE</scope>
    <source>
        <strain evidence="1">IFO 4308</strain>
    </source>
</reference>
<gene>
    <name evidence="1" type="ORF">AKAW2_11976S</name>
</gene>
<sequence length="50" mass="6133">MDPYLTIAESHSPDWELPFDKTSYYQEIAEYWQDKYAELFGQKLEFESEY</sequence>
<organism evidence="1 2">
    <name type="scientific">Aspergillus kawachii</name>
    <name type="common">White koji mold</name>
    <name type="synonym">Aspergillus awamori var. kawachi</name>
    <dbReference type="NCBI Taxonomy" id="1069201"/>
    <lineage>
        <taxon>Eukaryota</taxon>
        <taxon>Fungi</taxon>
        <taxon>Dikarya</taxon>
        <taxon>Ascomycota</taxon>
        <taxon>Pezizomycotina</taxon>
        <taxon>Eurotiomycetes</taxon>
        <taxon>Eurotiomycetidae</taxon>
        <taxon>Eurotiales</taxon>
        <taxon>Aspergillaceae</taxon>
        <taxon>Aspergillus</taxon>
        <taxon>Aspergillus subgen. Circumdati</taxon>
    </lineage>
</organism>
<dbReference type="EMBL" id="AP024425">
    <property type="protein sequence ID" value="BCR94930.1"/>
    <property type="molecule type" value="Genomic_DNA"/>
</dbReference>
<dbReference type="RefSeq" id="XP_041538696.1">
    <property type="nucleotide sequence ID" value="XM_041684519.1"/>
</dbReference>
<dbReference type="OrthoDB" id="407658at2759"/>
<evidence type="ECO:0000313" key="1">
    <source>
        <dbReference type="EMBL" id="BCR94930.1"/>
    </source>
</evidence>
<name>A0A7R7W236_ASPKA</name>
<evidence type="ECO:0000313" key="2">
    <source>
        <dbReference type="Proteomes" id="UP000661280"/>
    </source>
</evidence>
<protein>
    <submittedName>
        <fullName evidence="1">Uncharacterized protein</fullName>
    </submittedName>
</protein>
<dbReference type="Proteomes" id="UP000661280">
    <property type="component" value="Chromosome 1"/>
</dbReference>
<proteinExistence type="predicted"/>
<dbReference type="GeneID" id="64956255"/>
<dbReference type="AlphaFoldDB" id="A0A7R7W236"/>